<comment type="caution">
    <text evidence="8">The sequence shown here is derived from an EMBL/GenBank/DDBJ whole genome shotgun (WGS) entry which is preliminary data.</text>
</comment>
<keyword evidence="4" id="KW-0539">Nucleus</keyword>
<dbReference type="InterPro" id="IPR034891">
    <property type="entry name" value="PB1_NLP"/>
</dbReference>
<evidence type="ECO:0000256" key="5">
    <source>
        <dbReference type="SAM" id="MobiDB-lite"/>
    </source>
</evidence>
<dbReference type="PROSITE" id="PS51745">
    <property type="entry name" value="PB1"/>
    <property type="match status" value="1"/>
</dbReference>
<gene>
    <name evidence="8" type="ORF">QJS04_geneDACA001378</name>
</gene>
<accession>A0AAV9ACP9</accession>
<feature type="compositionally biased region" description="Basic residues" evidence="5">
    <location>
        <begin position="606"/>
        <end position="615"/>
    </location>
</feature>
<dbReference type="InterPro" id="IPR053793">
    <property type="entry name" value="PB1-like"/>
</dbReference>
<dbReference type="AlphaFoldDB" id="A0AAV9ACP9"/>
<reference evidence="8" key="2">
    <citation type="submission" date="2023-06" db="EMBL/GenBank/DDBJ databases">
        <authorList>
            <person name="Ma L."/>
            <person name="Liu K.-W."/>
            <person name="Li Z."/>
            <person name="Hsiao Y.-Y."/>
            <person name="Qi Y."/>
            <person name="Fu T."/>
            <person name="Tang G."/>
            <person name="Zhang D."/>
            <person name="Sun W.-H."/>
            <person name="Liu D.-K."/>
            <person name="Li Y."/>
            <person name="Chen G.-Z."/>
            <person name="Liu X.-D."/>
            <person name="Liao X.-Y."/>
            <person name="Jiang Y.-T."/>
            <person name="Yu X."/>
            <person name="Hao Y."/>
            <person name="Huang J."/>
            <person name="Zhao X.-W."/>
            <person name="Ke S."/>
            <person name="Chen Y.-Y."/>
            <person name="Wu W.-L."/>
            <person name="Hsu J.-L."/>
            <person name="Lin Y.-F."/>
            <person name="Huang M.-D."/>
            <person name="Li C.-Y."/>
            <person name="Huang L."/>
            <person name="Wang Z.-W."/>
            <person name="Zhao X."/>
            <person name="Zhong W.-Y."/>
            <person name="Peng D.-H."/>
            <person name="Ahmad S."/>
            <person name="Lan S."/>
            <person name="Zhang J.-S."/>
            <person name="Tsai W.-C."/>
            <person name="Van De Peer Y."/>
            <person name="Liu Z.-J."/>
        </authorList>
    </citation>
    <scope>NUCLEOTIDE SEQUENCE</scope>
    <source>
        <strain evidence="8">SCP</strain>
        <tissue evidence="8">Leaves</tissue>
    </source>
</reference>
<name>A0AAV9ACP9_ACOGR</name>
<keyword evidence="2" id="KW-0238">DNA-binding</keyword>
<dbReference type="EMBL" id="JAUJYN010000010">
    <property type="protein sequence ID" value="KAK1261741.1"/>
    <property type="molecule type" value="Genomic_DNA"/>
</dbReference>
<keyword evidence="9" id="KW-1185">Reference proteome</keyword>
<evidence type="ECO:0000256" key="3">
    <source>
        <dbReference type="ARBA" id="ARBA00023163"/>
    </source>
</evidence>
<organism evidence="8 9">
    <name type="scientific">Acorus gramineus</name>
    <name type="common">Dwarf sweet flag</name>
    <dbReference type="NCBI Taxonomy" id="55184"/>
    <lineage>
        <taxon>Eukaryota</taxon>
        <taxon>Viridiplantae</taxon>
        <taxon>Streptophyta</taxon>
        <taxon>Embryophyta</taxon>
        <taxon>Tracheophyta</taxon>
        <taxon>Spermatophyta</taxon>
        <taxon>Magnoliopsida</taxon>
        <taxon>Liliopsida</taxon>
        <taxon>Acoraceae</taxon>
        <taxon>Acorus</taxon>
    </lineage>
</organism>
<dbReference type="GO" id="GO:0003677">
    <property type="term" value="F:DNA binding"/>
    <property type="evidence" value="ECO:0007669"/>
    <property type="project" value="UniProtKB-KW"/>
</dbReference>
<dbReference type="SMART" id="SM00666">
    <property type="entry name" value="PB1"/>
    <property type="match status" value="1"/>
</dbReference>
<dbReference type="Pfam" id="PF22922">
    <property type="entry name" value="GAF_NLP"/>
    <property type="match status" value="2"/>
</dbReference>
<keyword evidence="1" id="KW-0805">Transcription regulation</keyword>
<dbReference type="InterPro" id="IPR045012">
    <property type="entry name" value="NLP"/>
</dbReference>
<evidence type="ECO:0000313" key="8">
    <source>
        <dbReference type="EMBL" id="KAK1261741.1"/>
    </source>
</evidence>
<dbReference type="PANTHER" id="PTHR32002:SF44">
    <property type="entry name" value="PROTEIN NLP4"/>
    <property type="match status" value="1"/>
</dbReference>
<feature type="region of interest" description="Disordered" evidence="5">
    <location>
        <begin position="813"/>
        <end position="847"/>
    </location>
</feature>
<evidence type="ECO:0000256" key="1">
    <source>
        <dbReference type="ARBA" id="ARBA00023015"/>
    </source>
</evidence>
<feature type="compositionally biased region" description="Polar residues" evidence="5">
    <location>
        <begin position="705"/>
        <end position="730"/>
    </location>
</feature>
<evidence type="ECO:0000259" key="6">
    <source>
        <dbReference type="PROSITE" id="PS51519"/>
    </source>
</evidence>
<protein>
    <submittedName>
        <fullName evidence="8">Protein NLP1</fullName>
    </submittedName>
</protein>
<feature type="domain" description="RWP-RK" evidence="6">
    <location>
        <begin position="606"/>
        <end position="687"/>
    </location>
</feature>
<dbReference type="SUPFAM" id="SSF54277">
    <property type="entry name" value="CAD &amp; PB1 domains"/>
    <property type="match status" value="1"/>
</dbReference>
<evidence type="ECO:0000259" key="7">
    <source>
        <dbReference type="PROSITE" id="PS51745"/>
    </source>
</evidence>
<dbReference type="PROSITE" id="PS51519">
    <property type="entry name" value="RWP_RK"/>
    <property type="match status" value="1"/>
</dbReference>
<keyword evidence="3" id="KW-0804">Transcription</keyword>
<reference evidence="8" key="1">
    <citation type="journal article" date="2023" name="Nat. Commun.">
        <title>Diploid and tetraploid genomes of Acorus and the evolution of monocots.</title>
        <authorList>
            <person name="Ma L."/>
            <person name="Liu K.W."/>
            <person name="Li Z."/>
            <person name="Hsiao Y.Y."/>
            <person name="Qi Y."/>
            <person name="Fu T."/>
            <person name="Tang G.D."/>
            <person name="Zhang D."/>
            <person name="Sun W.H."/>
            <person name="Liu D.K."/>
            <person name="Li Y."/>
            <person name="Chen G.Z."/>
            <person name="Liu X.D."/>
            <person name="Liao X.Y."/>
            <person name="Jiang Y.T."/>
            <person name="Yu X."/>
            <person name="Hao Y."/>
            <person name="Huang J."/>
            <person name="Zhao X.W."/>
            <person name="Ke S."/>
            <person name="Chen Y.Y."/>
            <person name="Wu W.L."/>
            <person name="Hsu J.L."/>
            <person name="Lin Y.F."/>
            <person name="Huang M.D."/>
            <person name="Li C.Y."/>
            <person name="Huang L."/>
            <person name="Wang Z.W."/>
            <person name="Zhao X."/>
            <person name="Zhong W.Y."/>
            <person name="Peng D.H."/>
            <person name="Ahmad S."/>
            <person name="Lan S."/>
            <person name="Zhang J.S."/>
            <person name="Tsai W.C."/>
            <person name="Van de Peer Y."/>
            <person name="Liu Z.J."/>
        </authorList>
    </citation>
    <scope>NUCLEOTIDE SEQUENCE</scope>
    <source>
        <strain evidence="8">SCP</strain>
    </source>
</reference>
<proteinExistence type="predicted"/>
<dbReference type="Pfam" id="PF02042">
    <property type="entry name" value="RWP-RK"/>
    <property type="match status" value="1"/>
</dbReference>
<dbReference type="Gene3D" id="3.10.20.90">
    <property type="entry name" value="Phosphatidylinositol 3-kinase Catalytic Subunit, Chain A, domain 1"/>
    <property type="match status" value="1"/>
</dbReference>
<dbReference type="CDD" id="cd06407">
    <property type="entry name" value="PB1_NLP"/>
    <property type="match status" value="1"/>
</dbReference>
<evidence type="ECO:0000256" key="4">
    <source>
        <dbReference type="ARBA" id="ARBA00023242"/>
    </source>
</evidence>
<dbReference type="Proteomes" id="UP001179952">
    <property type="component" value="Unassembled WGS sequence"/>
</dbReference>
<dbReference type="GO" id="GO:0003700">
    <property type="term" value="F:DNA-binding transcription factor activity"/>
    <property type="evidence" value="ECO:0007669"/>
    <property type="project" value="InterPro"/>
</dbReference>
<evidence type="ECO:0000313" key="9">
    <source>
        <dbReference type="Proteomes" id="UP001179952"/>
    </source>
</evidence>
<dbReference type="InterPro" id="IPR000270">
    <property type="entry name" value="PB1_dom"/>
</dbReference>
<dbReference type="InterPro" id="IPR003035">
    <property type="entry name" value="RWP-RK_dom"/>
</dbReference>
<feature type="region of interest" description="Disordered" evidence="5">
    <location>
        <begin position="701"/>
        <end position="731"/>
    </location>
</feature>
<dbReference type="InterPro" id="IPR055081">
    <property type="entry name" value="NLP1-9_GAF"/>
</dbReference>
<dbReference type="Pfam" id="PF00564">
    <property type="entry name" value="PB1"/>
    <property type="match status" value="1"/>
</dbReference>
<evidence type="ECO:0000256" key="2">
    <source>
        <dbReference type="ARBA" id="ARBA00023125"/>
    </source>
</evidence>
<feature type="domain" description="PB1" evidence="7">
    <location>
        <begin position="856"/>
        <end position="939"/>
    </location>
</feature>
<dbReference type="PANTHER" id="PTHR32002">
    <property type="entry name" value="PROTEIN NLP8"/>
    <property type="match status" value="1"/>
</dbReference>
<feature type="region of interest" description="Disordered" evidence="5">
    <location>
        <begin position="590"/>
        <end position="617"/>
    </location>
</feature>
<sequence>MMEDAIPPPSDALLTLSDEDFDLVDELFSESGWFETNNDTKFLEPGVTAPASPFVSTCFSPSFDITNSSSYPCLSHNNIQTDPEGIAFPSSSQLITTRKENDENLGGVNQNELEANHQQLWIQSSLDSGSSVSVKERLVQALGYIKESNRDSDVLVQLWVPIKRGDRHVLTTHGQPFSLNPGCERLVKYRTVSAGYHFSAEEGSGEALGLPGRVFIWKVPEWTPDVQYFSSFDYPRITHAQMYNVRGTLAIPVFETGSRSCLGVVEVITTTQMTNYRTDLENICNALQAVNLRSSEVPAISYIKENDSYQAALPEIIEVVRAACEMHRLPLAQTWIPCIQQGKLGARHLDENYKDCISTVDIACNVTDRAVWDFHRACSEHHLFKGQGVVGKAFKTNEPCFSPDITEFSKMEYPLAHHAKMFGLRAAVAIRLRSIHTGMVDYALEFFLPTDCLGSEEQRQLLSSLSVTVQQVCWSLRVVSPKELGDVEIRQENELVSLSGSSMKSSKDAVHLGHFGAGSSWTTGSKKDDQEGKHNILPTHSSLEFKKNGKGGLGESNVTTQWEHNDVVLPVGGIYSQSKNHDQDFPNNITDHGDSLVSEPSLPNLRRGKEKKRTKTEKTVSLQVLRQYFAGSLKDAAKSIGVCPTTLKRICRQHGITRWPSRKIKKVDHSLKKLQLVIDSVKGAQGAFQISSIYDSFPKAPPSDFVSNNSGGDTATPPKQNDNPGSSNIQPEGVFRAYSISSGSQSSSCSQSSSSSPCCSSGTKPCSHSTHVTFGEDASVIHSTHVTFGENTSVMLNHTESLKRTKSDLKLHVSDHGVPEPPIVRSQRNKSLDGSPSLGILSTSPKPTKIARDAGSLRMKVTYGEEKIRFRMQTGWGFSNIQREIAKRFNIGNVGLMNLKYLDDDKEWVLLTCDDDLYECIEIYKSGGTRAISLSVHCVTHPSSGSSLASNDPP</sequence>